<dbReference type="Pfam" id="PF00534">
    <property type="entry name" value="Glycos_transf_1"/>
    <property type="match status" value="1"/>
</dbReference>
<keyword evidence="3" id="KW-0808">Transferase</keyword>
<dbReference type="AlphaFoldDB" id="A0A6I4IHB3"/>
<dbReference type="PANTHER" id="PTHR45947:SF3">
    <property type="entry name" value="SULFOQUINOVOSYL TRANSFERASE SQD2"/>
    <property type="match status" value="1"/>
</dbReference>
<accession>A0A6I4IHB3</accession>
<organism evidence="3 4">
    <name type="scientific">Mucilaginibacter aquatilis</name>
    <dbReference type="NCBI Taxonomy" id="1517760"/>
    <lineage>
        <taxon>Bacteria</taxon>
        <taxon>Pseudomonadati</taxon>
        <taxon>Bacteroidota</taxon>
        <taxon>Sphingobacteriia</taxon>
        <taxon>Sphingobacteriales</taxon>
        <taxon>Sphingobacteriaceae</taxon>
        <taxon>Mucilaginibacter</taxon>
    </lineage>
</organism>
<evidence type="ECO:0000259" key="1">
    <source>
        <dbReference type="Pfam" id="PF00534"/>
    </source>
</evidence>
<feature type="domain" description="Glycosyl transferase family 1" evidence="1">
    <location>
        <begin position="174"/>
        <end position="306"/>
    </location>
</feature>
<dbReference type="OrthoDB" id="9801573at2"/>
<dbReference type="RefSeq" id="WP_157543327.1">
    <property type="nucleotide sequence ID" value="NZ_WQLA01000008.1"/>
</dbReference>
<name>A0A6I4IHB3_9SPHI</name>
<gene>
    <name evidence="3" type="ORF">GO816_17895</name>
</gene>
<reference evidence="3 4" key="1">
    <citation type="submission" date="2019-12" db="EMBL/GenBank/DDBJ databases">
        <title>Mucilaginibacter sp. HME9299 genome sequencing and assembly.</title>
        <authorList>
            <person name="Kang H."/>
            <person name="Kim H."/>
            <person name="Joh K."/>
        </authorList>
    </citation>
    <scope>NUCLEOTIDE SEQUENCE [LARGE SCALE GENOMIC DNA]</scope>
    <source>
        <strain evidence="3 4">HME9299</strain>
    </source>
</reference>
<dbReference type="SUPFAM" id="SSF53756">
    <property type="entry name" value="UDP-Glycosyltransferase/glycogen phosphorylase"/>
    <property type="match status" value="1"/>
</dbReference>
<dbReference type="Proteomes" id="UP000434850">
    <property type="component" value="Unassembled WGS sequence"/>
</dbReference>
<sequence length="367" mass="41116">MNILLVSGPGISLKEPYNSGIEAFMVSLANQLIDEGHNVDIVAEEADADAKFTLVNPFSASTSKQFEYNNIAEEKSQFERLSTDKYDVVHYNMFYPHLITAGLKFNKPLFLTLHSPADDKRVSAYQELAQCGNITFIAISERVKQQWDYALGLDIPLISNGIDINLWPANGKRGGKYLLWSARINEEKNVAAAISLAIYMQLPLIIAGRITDQHYFDEMVKPHLNSQIQYVGHVTQRELRSLAKNAIAYLATATWQEPFGLAALEMLASGVPVVGFTTAVPPNWKHESVLTIAPPRWQDLAELVEQSQIINSDTCRVFASNMNVKSMTVEYLDLYKKVLLNETVFMEDIFTDSCIMQIASEQPQSSN</sequence>
<dbReference type="InterPro" id="IPR001296">
    <property type="entry name" value="Glyco_trans_1"/>
</dbReference>
<evidence type="ECO:0000313" key="3">
    <source>
        <dbReference type="EMBL" id="MVN93008.1"/>
    </source>
</evidence>
<dbReference type="Pfam" id="PF13439">
    <property type="entry name" value="Glyco_transf_4"/>
    <property type="match status" value="1"/>
</dbReference>
<evidence type="ECO:0000313" key="4">
    <source>
        <dbReference type="Proteomes" id="UP000434850"/>
    </source>
</evidence>
<dbReference type="InterPro" id="IPR050194">
    <property type="entry name" value="Glycosyltransferase_grp1"/>
</dbReference>
<dbReference type="EMBL" id="WQLA01000008">
    <property type="protein sequence ID" value="MVN93008.1"/>
    <property type="molecule type" value="Genomic_DNA"/>
</dbReference>
<keyword evidence="4" id="KW-1185">Reference proteome</keyword>
<feature type="domain" description="Glycosyltransferase subfamily 4-like N-terminal" evidence="2">
    <location>
        <begin position="19"/>
        <end position="165"/>
    </location>
</feature>
<dbReference type="Gene3D" id="3.40.50.2000">
    <property type="entry name" value="Glycogen Phosphorylase B"/>
    <property type="match status" value="2"/>
</dbReference>
<evidence type="ECO:0000259" key="2">
    <source>
        <dbReference type="Pfam" id="PF13439"/>
    </source>
</evidence>
<proteinExistence type="predicted"/>
<comment type="caution">
    <text evidence="3">The sequence shown here is derived from an EMBL/GenBank/DDBJ whole genome shotgun (WGS) entry which is preliminary data.</text>
</comment>
<dbReference type="PANTHER" id="PTHR45947">
    <property type="entry name" value="SULFOQUINOVOSYL TRANSFERASE SQD2"/>
    <property type="match status" value="1"/>
</dbReference>
<dbReference type="InterPro" id="IPR028098">
    <property type="entry name" value="Glyco_trans_4-like_N"/>
</dbReference>
<protein>
    <submittedName>
        <fullName evidence="3">Glycosyltransferase</fullName>
    </submittedName>
</protein>
<dbReference type="GO" id="GO:0016757">
    <property type="term" value="F:glycosyltransferase activity"/>
    <property type="evidence" value="ECO:0007669"/>
    <property type="project" value="InterPro"/>
</dbReference>